<feature type="transmembrane region" description="Helical" evidence="5">
    <location>
        <begin position="294"/>
        <end position="314"/>
    </location>
</feature>
<evidence type="ECO:0000313" key="7">
    <source>
        <dbReference type="Proteomes" id="UP000284403"/>
    </source>
</evidence>
<dbReference type="EMBL" id="MKKU01000486">
    <property type="protein sequence ID" value="RNF10262.1"/>
    <property type="molecule type" value="Genomic_DNA"/>
</dbReference>
<dbReference type="PANTHER" id="PTHR23507:SF1">
    <property type="entry name" value="FI18259P1-RELATED"/>
    <property type="match status" value="1"/>
</dbReference>
<feature type="transmembrane region" description="Helical" evidence="5">
    <location>
        <begin position="80"/>
        <end position="98"/>
    </location>
</feature>
<dbReference type="InterPro" id="IPR036259">
    <property type="entry name" value="MFS_trans_sf"/>
</dbReference>
<feature type="transmembrane region" description="Helical" evidence="5">
    <location>
        <begin position="351"/>
        <end position="373"/>
    </location>
</feature>
<dbReference type="Proteomes" id="UP000284403">
    <property type="component" value="Unassembled WGS sequence"/>
</dbReference>
<reference evidence="6 7" key="1">
    <citation type="journal article" date="2018" name="BMC Genomics">
        <title>Genomic comparison of Trypanosoma conorhini and Trypanosoma rangeli to Trypanosoma cruzi strains of high and low virulence.</title>
        <authorList>
            <person name="Bradwell K.R."/>
            <person name="Koparde V.N."/>
            <person name="Matveyev A.V."/>
            <person name="Serrano M.G."/>
            <person name="Alves J.M."/>
            <person name="Parikh H."/>
            <person name="Huang B."/>
            <person name="Lee V."/>
            <person name="Espinosa-Alvarez O."/>
            <person name="Ortiz P.A."/>
            <person name="Costa-Martins A.G."/>
            <person name="Teixeira M.M."/>
            <person name="Buck G.A."/>
        </authorList>
    </citation>
    <scope>NUCLEOTIDE SEQUENCE [LARGE SCALE GENOMIC DNA]</scope>
    <source>
        <strain evidence="6 7">025E</strain>
    </source>
</reference>
<keyword evidence="3 5" id="KW-1133">Transmembrane helix</keyword>
<name>A0A3S5IS85_9TRYP</name>
<comment type="caution">
    <text evidence="6">The sequence shown here is derived from an EMBL/GenBank/DDBJ whole genome shotgun (WGS) entry which is preliminary data.</text>
</comment>
<feature type="transmembrane region" description="Helical" evidence="5">
    <location>
        <begin position="320"/>
        <end position="339"/>
    </location>
</feature>
<accession>A0A3S5IS85</accession>
<feature type="transmembrane region" description="Helical" evidence="5">
    <location>
        <begin position="104"/>
        <end position="126"/>
    </location>
</feature>
<evidence type="ECO:0000256" key="2">
    <source>
        <dbReference type="ARBA" id="ARBA00022692"/>
    </source>
</evidence>
<dbReference type="OrthoDB" id="246221at2759"/>
<evidence type="ECO:0000256" key="5">
    <source>
        <dbReference type="SAM" id="Phobius"/>
    </source>
</evidence>
<keyword evidence="4 5" id="KW-0472">Membrane</keyword>
<feature type="transmembrane region" description="Helical" evidence="5">
    <location>
        <begin position="12"/>
        <end position="29"/>
    </location>
</feature>
<sequence>MDSSPRESRLLVFRLCVIWGFVIGSWAVLQVATPLVLKDIVGKDVAPTWQGVFTATTAVSGMIFCGLAGHYSDRVGRLEFLTPWMAFFFLTTILVVFSDITGSIYMLWVARVAAISIPSTILQAFFSDYLKGNALLESFGYLGATFGTSMITSSIMCGMISWYYSRVAALVFGACLAGIAMLLTLAVKLPGRSKFASPTVEAKAESNTLFSSSGGLASSLSTIYRDALLRNLICALAFLRVGNVTTHMMLVLFVDFRLGWKLPEMSLMVGVSAMVAVLCQLAGVRFVISSDIVLPVLFIVLAMLPLVTAGYAMAMTGPQMYIVSILGSLTTIASTIFNAKITAIASDNGVAGLALGCVGTLQNILEIFVALSLGRLLSWSFKTQPRTHILSGLPFIINGASLTLVVVIVLYSHKRYGRGRTSWVEGVHVG</sequence>
<organism evidence="6 7">
    <name type="scientific">Trypanosoma conorhini</name>
    <dbReference type="NCBI Taxonomy" id="83891"/>
    <lineage>
        <taxon>Eukaryota</taxon>
        <taxon>Discoba</taxon>
        <taxon>Euglenozoa</taxon>
        <taxon>Kinetoplastea</taxon>
        <taxon>Metakinetoplastina</taxon>
        <taxon>Trypanosomatida</taxon>
        <taxon>Trypanosomatidae</taxon>
        <taxon>Trypanosoma</taxon>
    </lineage>
</organism>
<feature type="transmembrane region" description="Helical" evidence="5">
    <location>
        <begin position="167"/>
        <end position="187"/>
    </location>
</feature>
<dbReference type="AlphaFoldDB" id="A0A3S5IS85"/>
<gene>
    <name evidence="6" type="ORF">Tco025E_06828</name>
</gene>
<dbReference type="GO" id="GO:0016020">
    <property type="term" value="C:membrane"/>
    <property type="evidence" value="ECO:0007669"/>
    <property type="project" value="UniProtKB-SubCell"/>
</dbReference>
<protein>
    <submittedName>
        <fullName evidence="6">Putative transporter</fullName>
    </submittedName>
</protein>
<dbReference type="PANTHER" id="PTHR23507">
    <property type="entry name" value="ZGC:174356"/>
    <property type="match status" value="1"/>
</dbReference>
<comment type="subcellular location">
    <subcellularLocation>
        <location evidence="1">Membrane</location>
        <topology evidence="1">Multi-pass membrane protein</topology>
    </subcellularLocation>
</comment>
<feature type="transmembrane region" description="Helical" evidence="5">
    <location>
        <begin position="393"/>
        <end position="411"/>
    </location>
</feature>
<dbReference type="RefSeq" id="XP_029226193.1">
    <property type="nucleotide sequence ID" value="XM_029373696.1"/>
</dbReference>
<keyword evidence="2 5" id="KW-0812">Transmembrane</keyword>
<dbReference type="SUPFAM" id="SSF103473">
    <property type="entry name" value="MFS general substrate transporter"/>
    <property type="match status" value="1"/>
</dbReference>
<proteinExistence type="predicted"/>
<dbReference type="GO" id="GO:0022857">
    <property type="term" value="F:transmembrane transporter activity"/>
    <property type="evidence" value="ECO:0007669"/>
    <property type="project" value="TreeGrafter"/>
</dbReference>
<feature type="transmembrane region" description="Helical" evidence="5">
    <location>
        <begin position="232"/>
        <end position="254"/>
    </location>
</feature>
<feature type="transmembrane region" description="Helical" evidence="5">
    <location>
        <begin position="138"/>
        <end position="161"/>
    </location>
</feature>
<dbReference type="GeneID" id="40320439"/>
<evidence type="ECO:0000256" key="1">
    <source>
        <dbReference type="ARBA" id="ARBA00004141"/>
    </source>
</evidence>
<feature type="transmembrane region" description="Helical" evidence="5">
    <location>
        <begin position="49"/>
        <end position="68"/>
    </location>
</feature>
<evidence type="ECO:0000256" key="3">
    <source>
        <dbReference type="ARBA" id="ARBA00022989"/>
    </source>
</evidence>
<feature type="transmembrane region" description="Helical" evidence="5">
    <location>
        <begin position="266"/>
        <end position="287"/>
    </location>
</feature>
<keyword evidence="7" id="KW-1185">Reference proteome</keyword>
<evidence type="ECO:0000313" key="6">
    <source>
        <dbReference type="EMBL" id="RNF10262.1"/>
    </source>
</evidence>
<dbReference type="Gene3D" id="1.20.1250.20">
    <property type="entry name" value="MFS general substrate transporter like domains"/>
    <property type="match status" value="1"/>
</dbReference>
<evidence type="ECO:0000256" key="4">
    <source>
        <dbReference type="ARBA" id="ARBA00023136"/>
    </source>
</evidence>